<proteinExistence type="predicted"/>
<keyword evidence="4" id="KW-1185">Reference proteome</keyword>
<evidence type="ECO:0000259" key="2">
    <source>
        <dbReference type="SMART" id="SM00867"/>
    </source>
</evidence>
<dbReference type="InterPro" id="IPR027016">
    <property type="entry name" value="UCP029811"/>
</dbReference>
<dbReference type="Proteomes" id="UP001375382">
    <property type="component" value="Unassembled WGS sequence"/>
</dbReference>
<accession>A0ABU8CBN0</accession>
<dbReference type="SUPFAM" id="SSF101874">
    <property type="entry name" value="YceI-like"/>
    <property type="match status" value="1"/>
</dbReference>
<dbReference type="InterPro" id="IPR036761">
    <property type="entry name" value="TTHA0802/YceI-like_sf"/>
</dbReference>
<dbReference type="InterPro" id="IPR007372">
    <property type="entry name" value="Lipid/polyisoprenoid-bd_YceI"/>
</dbReference>
<sequence>MKVFALALALTSSLASAANWQLDNSGSSLHFVSVKNDVVAETHQFNQLTGQWDGNSVSIQIPVSSLETQIPIRNERIWQYVLQAETFAAISVSATLAEADTAKLATGQSMVVTLPLKVTIAAETTEVIAAVRITKLSDNSLAAASVAPIMLNTNSFKLTAGVAKLQQLAGLKRIDPLLPVSFNVQFTKA</sequence>
<name>A0ABU8CBN0_9GAMM</name>
<reference evidence="3 4" key="1">
    <citation type="journal article" date="2023" name="Ecotoxicol. Environ. Saf.">
        <title>Mercury remediation potential of mercury-resistant strain Rheinheimera metallidurans sp. nov. isolated from a municipal waste dumping site.</title>
        <authorList>
            <person name="Yadav V."/>
            <person name="Manjhi A."/>
            <person name="Vadakedath N."/>
        </authorList>
    </citation>
    <scope>NUCLEOTIDE SEQUENCE [LARGE SCALE GENOMIC DNA]</scope>
    <source>
        <strain evidence="3 4">E-49</strain>
    </source>
</reference>
<organism evidence="3 4">
    <name type="scientific">Rheinheimera muenzenbergensis</name>
    <dbReference type="NCBI Taxonomy" id="1193628"/>
    <lineage>
        <taxon>Bacteria</taxon>
        <taxon>Pseudomonadati</taxon>
        <taxon>Pseudomonadota</taxon>
        <taxon>Gammaproteobacteria</taxon>
        <taxon>Chromatiales</taxon>
        <taxon>Chromatiaceae</taxon>
        <taxon>Rheinheimera</taxon>
    </lineage>
</organism>
<feature type="domain" description="Lipid/polyisoprenoid-binding YceI-like" evidence="2">
    <location>
        <begin position="19"/>
        <end position="187"/>
    </location>
</feature>
<evidence type="ECO:0000313" key="4">
    <source>
        <dbReference type="Proteomes" id="UP001375382"/>
    </source>
</evidence>
<dbReference type="RefSeq" id="WP_335737789.1">
    <property type="nucleotide sequence ID" value="NZ_JALAAR010000025.1"/>
</dbReference>
<evidence type="ECO:0000313" key="3">
    <source>
        <dbReference type="EMBL" id="MEH8019395.1"/>
    </source>
</evidence>
<protein>
    <submittedName>
        <fullName evidence="3">YceI family protein</fullName>
    </submittedName>
</protein>
<dbReference type="Pfam" id="PF04264">
    <property type="entry name" value="YceI"/>
    <property type="match status" value="1"/>
</dbReference>
<dbReference type="SMART" id="SM00867">
    <property type="entry name" value="YceI"/>
    <property type="match status" value="1"/>
</dbReference>
<dbReference type="PIRSF" id="PIRSF029811">
    <property type="entry name" value="UCP029811"/>
    <property type="match status" value="1"/>
</dbReference>
<evidence type="ECO:0000256" key="1">
    <source>
        <dbReference type="SAM" id="SignalP"/>
    </source>
</evidence>
<dbReference type="EMBL" id="JALAAR010000025">
    <property type="protein sequence ID" value="MEH8019395.1"/>
    <property type="molecule type" value="Genomic_DNA"/>
</dbReference>
<gene>
    <name evidence="3" type="ORF">MN202_19350</name>
</gene>
<comment type="caution">
    <text evidence="3">The sequence shown here is derived from an EMBL/GenBank/DDBJ whole genome shotgun (WGS) entry which is preliminary data.</text>
</comment>
<feature type="chain" id="PRO_5046434472" evidence="1">
    <location>
        <begin position="18"/>
        <end position="189"/>
    </location>
</feature>
<dbReference type="Gene3D" id="2.40.128.110">
    <property type="entry name" value="Lipid/polyisoprenoid-binding, YceI-like"/>
    <property type="match status" value="1"/>
</dbReference>
<feature type="signal peptide" evidence="1">
    <location>
        <begin position="1"/>
        <end position="17"/>
    </location>
</feature>
<keyword evidence="1" id="KW-0732">Signal</keyword>